<dbReference type="AlphaFoldDB" id="A0A1S3I004"/>
<reference evidence="5 6" key="2">
    <citation type="submission" date="2025-04" db="UniProtKB">
        <authorList>
            <consortium name="RefSeq"/>
        </authorList>
    </citation>
    <scope>IDENTIFICATION</scope>
</reference>
<name>A0A1S3I004_LINAN</name>
<dbReference type="Proteomes" id="UP000085678">
    <property type="component" value="Unplaced"/>
</dbReference>
<dbReference type="PANTHER" id="PTHR14208:SF2">
    <property type="entry name" value="PROTEIN KRASAVIETZ"/>
    <property type="match status" value="1"/>
</dbReference>
<accession>A0A1S3I004</accession>
<dbReference type="RefSeq" id="XP_013391597.1">
    <property type="nucleotide sequence ID" value="XM_013536143.2"/>
</dbReference>
<dbReference type="RefSeq" id="XP_013391590.1">
    <property type="nucleotide sequence ID" value="XM_013536136.2"/>
</dbReference>
<feature type="domain" description="W2" evidence="3">
    <location>
        <begin position="265"/>
        <end position="437"/>
    </location>
</feature>
<dbReference type="Pfam" id="PF02020">
    <property type="entry name" value="W2"/>
    <property type="match status" value="1"/>
</dbReference>
<comment type="similarity">
    <text evidence="1">Belongs to the BZW family.</text>
</comment>
<evidence type="ECO:0000256" key="1">
    <source>
        <dbReference type="ARBA" id="ARBA00008151"/>
    </source>
</evidence>
<evidence type="ECO:0000313" key="7">
    <source>
        <dbReference type="RefSeq" id="XP_013391597.1"/>
    </source>
</evidence>
<feature type="region of interest" description="Disordered" evidence="2">
    <location>
        <begin position="1"/>
        <end position="29"/>
    </location>
</feature>
<evidence type="ECO:0000313" key="4">
    <source>
        <dbReference type="Proteomes" id="UP000085678"/>
    </source>
</evidence>
<dbReference type="GeneID" id="106159733"/>
<protein>
    <submittedName>
        <fullName evidence="5 6">Basic leucine zipper and W2 domain-containing protein 1 isoform X1</fullName>
    </submittedName>
</protein>
<organism evidence="4 6">
    <name type="scientific">Lingula anatina</name>
    <name type="common">Brachiopod</name>
    <name type="synonym">Lingula unguis</name>
    <dbReference type="NCBI Taxonomy" id="7574"/>
    <lineage>
        <taxon>Eukaryota</taxon>
        <taxon>Metazoa</taxon>
        <taxon>Spiralia</taxon>
        <taxon>Lophotrochozoa</taxon>
        <taxon>Brachiopoda</taxon>
        <taxon>Linguliformea</taxon>
        <taxon>Lingulata</taxon>
        <taxon>Lingulida</taxon>
        <taxon>Linguloidea</taxon>
        <taxon>Lingulidae</taxon>
        <taxon>Lingula</taxon>
    </lineage>
</organism>
<proteinExistence type="inferred from homology"/>
<dbReference type="InterPro" id="IPR016024">
    <property type="entry name" value="ARM-type_fold"/>
</dbReference>
<dbReference type="GO" id="GO:0006417">
    <property type="term" value="P:regulation of translation"/>
    <property type="evidence" value="ECO:0007669"/>
    <property type="project" value="UniProtKB-ARBA"/>
</dbReference>
<dbReference type="GO" id="GO:0005737">
    <property type="term" value="C:cytoplasm"/>
    <property type="evidence" value="ECO:0007669"/>
    <property type="project" value="TreeGrafter"/>
</dbReference>
<sequence>MSQKVEKPTLSGQKIKTRKRDEKEKYDPSGFRDTVVQGLNEAGNLELKALKALDPDFAGPVISHPEVSKYLDSAGSKLNYRGYADALFDILFAGGLLAPGGSIIKDAKPGKESCSNICVFAAEDTVESLKGFHEVFVKLIRRYKYLEKSFDEELRKLLLFLRGFSELERKKIAMMIGLCISSNLAGAQCLSNLFDEHLVKDGLALEFATVLFATVLQERDMAHLSGALKKAGLDSRLLELIPINKRTSENFAAHFMDAGLKQVVEFQKVQQSTNMKKELLKALDTMIKDEEPVKELIVLVQEQMKKHAITEQEAVVLVWSRIMNSVEWNKKEEVVADQALKHLKHYTSLLAALTKSGKSQMALLNKVQDYCYANMAFMKVFQKIVFLFYKMDVLSEDVILKWYEDPAATTKGKSIFLEQMKKFVEWLKNAEEESDDEEEEDEEEK</sequence>
<dbReference type="STRING" id="7574.A0A1S3I004"/>
<dbReference type="Gene3D" id="1.25.40.180">
    <property type="match status" value="1"/>
</dbReference>
<dbReference type="InterPro" id="IPR043510">
    <property type="entry name" value="W2_5MP1/2"/>
</dbReference>
<dbReference type="PROSITE" id="PS51363">
    <property type="entry name" value="W2"/>
    <property type="match status" value="1"/>
</dbReference>
<keyword evidence="4" id="KW-1185">Reference proteome</keyword>
<dbReference type="CDD" id="cd11560">
    <property type="entry name" value="W2_eIF5C_like"/>
    <property type="match status" value="1"/>
</dbReference>
<dbReference type="SUPFAM" id="SSF48371">
    <property type="entry name" value="ARM repeat"/>
    <property type="match status" value="1"/>
</dbReference>
<dbReference type="InterPro" id="IPR051245">
    <property type="entry name" value="eIF5-mimic_regulator"/>
</dbReference>
<dbReference type="OrthoDB" id="1727522at2759"/>
<reference evidence="5 6" key="1">
    <citation type="journal article" date="2015" name="Nat. Commun.">
        <title>The Lingula genome provides insights into brachiopod evolution and the origin of phosphate biomineralization.</title>
        <authorList>
            <person name="Luo Y.J."/>
            <person name="Takeuchi T."/>
            <person name="Koyanagi R."/>
            <person name="Yamada L."/>
            <person name="Kanda M."/>
            <person name="Khalturina M."/>
            <person name="Fujie M."/>
            <person name="Yamasaki S.I."/>
            <person name="Endo K."/>
            <person name="Satoh N."/>
        </authorList>
    </citation>
    <scope>NUCLEOTIDE SEQUENCE</scope>
</reference>
<dbReference type="Pfam" id="PF25504">
    <property type="entry name" value="HEAT_5MP1_2"/>
    <property type="match status" value="1"/>
</dbReference>
<dbReference type="PANTHER" id="PTHR14208">
    <property type="entry name" value="BASIC LEUCINE ZIPPER AND W2 DOMAIN-CONTAINING PROTEIN"/>
    <property type="match status" value="1"/>
</dbReference>
<evidence type="ECO:0000313" key="5">
    <source>
        <dbReference type="RefSeq" id="XP_013391582.1"/>
    </source>
</evidence>
<evidence type="ECO:0000256" key="2">
    <source>
        <dbReference type="SAM" id="MobiDB-lite"/>
    </source>
</evidence>
<dbReference type="GO" id="GO:0016020">
    <property type="term" value="C:membrane"/>
    <property type="evidence" value="ECO:0007669"/>
    <property type="project" value="TreeGrafter"/>
</dbReference>
<dbReference type="SMART" id="SM00515">
    <property type="entry name" value="eIF5C"/>
    <property type="match status" value="1"/>
</dbReference>
<gene>
    <name evidence="5 6 7" type="primary">LOC106159733</name>
</gene>
<dbReference type="InterPro" id="IPR003307">
    <property type="entry name" value="W2_domain"/>
</dbReference>
<evidence type="ECO:0000313" key="6">
    <source>
        <dbReference type="RefSeq" id="XP_013391590.1"/>
    </source>
</evidence>
<dbReference type="KEGG" id="lak:106159733"/>
<dbReference type="RefSeq" id="XP_013391582.1">
    <property type="nucleotide sequence ID" value="XM_013536128.2"/>
</dbReference>
<evidence type="ECO:0000259" key="3">
    <source>
        <dbReference type="PROSITE" id="PS51363"/>
    </source>
</evidence>
<dbReference type="InterPro" id="IPR057397">
    <property type="entry name" value="HEAT_5MP1_2"/>
</dbReference>
<dbReference type="FunFam" id="1.25.40.180:FF:000006">
    <property type="entry name" value="Basic leucine zipper and W2 domain-containing protein 1"/>
    <property type="match status" value="1"/>
</dbReference>